<comment type="similarity">
    <text evidence="1">Belongs to the DprA/Smf family.</text>
</comment>
<dbReference type="PANTHER" id="PTHR43022:SF1">
    <property type="entry name" value="PROTEIN SMF"/>
    <property type="match status" value="1"/>
</dbReference>
<dbReference type="Proteomes" id="UP000178533">
    <property type="component" value="Unassembled WGS sequence"/>
</dbReference>
<dbReference type="AlphaFoldDB" id="A0A1F7XBZ0"/>
<reference evidence="3 4" key="1">
    <citation type="journal article" date="2016" name="Nat. Commun.">
        <title>Thousands of microbial genomes shed light on interconnected biogeochemical processes in an aquifer system.</title>
        <authorList>
            <person name="Anantharaman K."/>
            <person name="Brown C.T."/>
            <person name="Hug L.A."/>
            <person name="Sharon I."/>
            <person name="Castelle C.J."/>
            <person name="Probst A.J."/>
            <person name="Thomas B.C."/>
            <person name="Singh A."/>
            <person name="Wilkins M.J."/>
            <person name="Karaoz U."/>
            <person name="Brodie E.L."/>
            <person name="Williams K.H."/>
            <person name="Hubbard S.S."/>
            <person name="Banfield J.F."/>
        </authorList>
    </citation>
    <scope>NUCLEOTIDE SEQUENCE [LARGE SCALE GENOMIC DNA]</scope>
</reference>
<protein>
    <submittedName>
        <fullName evidence="3">DNA protecting protein DprA</fullName>
    </submittedName>
</protein>
<organism evidence="3 4">
    <name type="scientific">Candidatus Woesebacteria bacterium RBG_16_36_11</name>
    <dbReference type="NCBI Taxonomy" id="1802481"/>
    <lineage>
        <taxon>Bacteria</taxon>
        <taxon>Candidatus Woeseibacteriota</taxon>
    </lineage>
</organism>
<accession>A0A1F7XBZ0</accession>
<dbReference type="Gene3D" id="3.40.50.450">
    <property type="match status" value="1"/>
</dbReference>
<dbReference type="STRING" id="1802481.A2W13_02270"/>
<comment type="caution">
    <text evidence="3">The sequence shown here is derived from an EMBL/GenBank/DDBJ whole genome shotgun (WGS) entry which is preliminary data.</text>
</comment>
<evidence type="ECO:0000256" key="1">
    <source>
        <dbReference type="ARBA" id="ARBA00006525"/>
    </source>
</evidence>
<evidence type="ECO:0000259" key="2">
    <source>
        <dbReference type="Pfam" id="PF02481"/>
    </source>
</evidence>
<proteinExistence type="inferred from homology"/>
<dbReference type="GO" id="GO:0009294">
    <property type="term" value="P:DNA-mediated transformation"/>
    <property type="evidence" value="ECO:0007669"/>
    <property type="project" value="InterPro"/>
</dbReference>
<dbReference type="PANTHER" id="PTHR43022">
    <property type="entry name" value="PROTEIN SMF"/>
    <property type="match status" value="1"/>
</dbReference>
<dbReference type="InterPro" id="IPR003488">
    <property type="entry name" value="DprA"/>
</dbReference>
<dbReference type="SUPFAM" id="SSF102405">
    <property type="entry name" value="MCP/YpsA-like"/>
    <property type="match status" value="1"/>
</dbReference>
<gene>
    <name evidence="3" type="ORF">A2W13_02270</name>
</gene>
<dbReference type="EMBL" id="MGFT01000010">
    <property type="protein sequence ID" value="OGM11845.1"/>
    <property type="molecule type" value="Genomic_DNA"/>
</dbReference>
<evidence type="ECO:0000313" key="3">
    <source>
        <dbReference type="EMBL" id="OGM11845.1"/>
    </source>
</evidence>
<dbReference type="InterPro" id="IPR057666">
    <property type="entry name" value="DrpA_SLOG"/>
</dbReference>
<feature type="domain" description="Smf/DprA SLOG" evidence="2">
    <location>
        <begin position="78"/>
        <end position="287"/>
    </location>
</feature>
<dbReference type="NCBIfam" id="TIGR00732">
    <property type="entry name" value="dprA"/>
    <property type="match status" value="1"/>
</dbReference>
<sequence length="299" mass="32755">MTEREYLVLLYSFIPFSPVRINLLISYFKNSKNVWNASSKELLEVGLRASTVEKFNRYRNQINPINYFLRLNSNSVDFVTFLDKDYPKNLKNLDGAPCVLYIKGKLKKSDENAIAIVGSRKMTNYGKEVTCKFSQELAGLGVTIVSGLARGIDTEAHKCVLEVGGRTIAVLAGGLDNIYPPENFSLATKIIDSGGAILSEYPLGYPSYKGNFVNRNRIISGLSKAILVIEGEKRSGTLLTASHAANQGRPVFAVPNAITSPTSGAPLFLIQNGAKAVTCTKDILEELNLHLKTRKNSAS</sequence>
<dbReference type="Pfam" id="PF02481">
    <property type="entry name" value="DNA_processg_A"/>
    <property type="match status" value="1"/>
</dbReference>
<name>A0A1F7XBZ0_9BACT</name>
<evidence type="ECO:0000313" key="4">
    <source>
        <dbReference type="Proteomes" id="UP000178533"/>
    </source>
</evidence>